<gene>
    <name evidence="5" type="ORF">N7468_007666</name>
</gene>
<keyword evidence="6" id="KW-1185">Reference proteome</keyword>
<feature type="compositionally biased region" description="Polar residues" evidence="2">
    <location>
        <begin position="12"/>
        <end position="21"/>
    </location>
</feature>
<evidence type="ECO:0000259" key="4">
    <source>
        <dbReference type="SMART" id="SM01117"/>
    </source>
</evidence>
<reference evidence="5" key="1">
    <citation type="submission" date="2022-11" db="EMBL/GenBank/DDBJ databases">
        <authorList>
            <person name="Petersen C."/>
        </authorList>
    </citation>
    <scope>NUCLEOTIDE SEQUENCE</scope>
    <source>
        <strain evidence="5">IBT 19713</strain>
    </source>
</reference>
<comment type="caution">
    <text evidence="5">The sequence shown here is derived from an EMBL/GenBank/DDBJ whole genome shotgun (WGS) entry which is preliminary data.</text>
</comment>
<dbReference type="OrthoDB" id="10257697at2759"/>
<dbReference type="InterPro" id="IPR050577">
    <property type="entry name" value="MAPR/NEUFC/NENF-like"/>
</dbReference>
<keyword evidence="3" id="KW-0472">Membrane</keyword>
<dbReference type="FunFam" id="3.10.120.10:FF:000018">
    <property type="entry name" value="Heme/steroid binding domain protein, putative"/>
    <property type="match status" value="1"/>
</dbReference>
<protein>
    <recommendedName>
        <fullName evidence="4">Cytochrome b5 heme-binding domain-containing protein</fullName>
    </recommendedName>
</protein>
<evidence type="ECO:0000256" key="3">
    <source>
        <dbReference type="SAM" id="Phobius"/>
    </source>
</evidence>
<reference evidence="5" key="2">
    <citation type="journal article" date="2023" name="IMA Fungus">
        <title>Comparative genomic study of the Penicillium genus elucidates a diverse pangenome and 15 lateral gene transfer events.</title>
        <authorList>
            <person name="Petersen C."/>
            <person name="Sorensen T."/>
            <person name="Nielsen M.R."/>
            <person name="Sondergaard T.E."/>
            <person name="Sorensen J.L."/>
            <person name="Fitzpatrick D.A."/>
            <person name="Frisvad J.C."/>
            <person name="Nielsen K.L."/>
        </authorList>
    </citation>
    <scope>NUCLEOTIDE SEQUENCE</scope>
    <source>
        <strain evidence="5">IBT 19713</strain>
    </source>
</reference>
<dbReference type="PANTHER" id="PTHR10281:SF76">
    <property type="entry name" value="CALCUTTA CUP-RELATED"/>
    <property type="match status" value="1"/>
</dbReference>
<feature type="domain" description="Cytochrome b5 heme-binding" evidence="4">
    <location>
        <begin position="111"/>
        <end position="182"/>
    </location>
</feature>
<organism evidence="5 6">
    <name type="scientific">Penicillium chermesinum</name>
    <dbReference type="NCBI Taxonomy" id="63820"/>
    <lineage>
        <taxon>Eukaryota</taxon>
        <taxon>Fungi</taxon>
        <taxon>Dikarya</taxon>
        <taxon>Ascomycota</taxon>
        <taxon>Pezizomycotina</taxon>
        <taxon>Eurotiomycetes</taxon>
        <taxon>Eurotiomycetidae</taxon>
        <taxon>Eurotiales</taxon>
        <taxon>Aspergillaceae</taxon>
        <taxon>Penicillium</taxon>
    </lineage>
</organism>
<dbReference type="Gene3D" id="3.10.120.10">
    <property type="entry name" value="Cytochrome b5-like heme/steroid binding domain"/>
    <property type="match status" value="1"/>
</dbReference>
<dbReference type="GO" id="GO:0012505">
    <property type="term" value="C:endomembrane system"/>
    <property type="evidence" value="ECO:0007669"/>
    <property type="project" value="TreeGrafter"/>
</dbReference>
<evidence type="ECO:0000313" key="5">
    <source>
        <dbReference type="EMBL" id="KAJ5226441.1"/>
    </source>
</evidence>
<dbReference type="Pfam" id="PF00173">
    <property type="entry name" value="Cyt-b5"/>
    <property type="match status" value="1"/>
</dbReference>
<feature type="transmembrane region" description="Helical" evidence="3">
    <location>
        <begin position="41"/>
        <end position="60"/>
    </location>
</feature>
<proteinExistence type="inferred from homology"/>
<keyword evidence="3" id="KW-1133">Transmembrane helix</keyword>
<dbReference type="InterPro" id="IPR036400">
    <property type="entry name" value="Cyt_B5-like_heme/steroid_sf"/>
</dbReference>
<dbReference type="EMBL" id="JAPQKS010000005">
    <property type="protein sequence ID" value="KAJ5226441.1"/>
    <property type="molecule type" value="Genomic_DNA"/>
</dbReference>
<dbReference type="GO" id="GO:0016020">
    <property type="term" value="C:membrane"/>
    <property type="evidence" value="ECO:0007669"/>
    <property type="project" value="TreeGrafter"/>
</dbReference>
<accession>A0A9W9NUG9</accession>
<keyword evidence="3" id="KW-0812">Transmembrane</keyword>
<evidence type="ECO:0000256" key="2">
    <source>
        <dbReference type="SAM" id="MobiDB-lite"/>
    </source>
</evidence>
<dbReference type="SUPFAM" id="SSF55856">
    <property type="entry name" value="Cytochrome b5-like heme/steroid binding domain"/>
    <property type="match status" value="1"/>
</dbReference>
<dbReference type="RefSeq" id="XP_058329852.1">
    <property type="nucleotide sequence ID" value="XM_058476962.1"/>
</dbReference>
<name>A0A9W9NUG9_9EURO</name>
<dbReference type="GeneID" id="83204265"/>
<dbReference type="PANTHER" id="PTHR10281">
    <property type="entry name" value="MEMBRANE-ASSOCIATED PROGESTERONE RECEPTOR COMPONENT-RELATED"/>
    <property type="match status" value="1"/>
</dbReference>
<dbReference type="Proteomes" id="UP001150941">
    <property type="component" value="Unassembled WGS sequence"/>
</dbReference>
<evidence type="ECO:0000313" key="6">
    <source>
        <dbReference type="Proteomes" id="UP001150941"/>
    </source>
</evidence>
<evidence type="ECO:0000256" key="1">
    <source>
        <dbReference type="ARBA" id="ARBA00038357"/>
    </source>
</evidence>
<feature type="region of interest" description="Disordered" evidence="2">
    <location>
        <begin position="1"/>
        <end position="29"/>
    </location>
</feature>
<sequence>MSELRQRPNAIGSGSSQSQETPARGQKVHADENRGISVLDIIRVLVTLVLAILGLSYYTTNGESFLWGYRPWFTRLPVVMNYLVSKYLAAMEMDNSLNSSLPLSQTGPVNLTPAQLSLYNGSDKNLPIYLAVNGSIFDVSANPRMYGPGGAYGFFSGRDATRAFVTGCFKEDLTPDLVGVEQMFLPIEDVEGENLSSAQKKVRREREMRLARAQVDGAVARWENFFRNHGKYFQVGRIVDYESYKKDDPQVGKRVLCESAEKQRPKRSETGHL</sequence>
<dbReference type="AlphaFoldDB" id="A0A9W9NUG9"/>
<dbReference type="SMART" id="SM01117">
    <property type="entry name" value="Cyt-b5"/>
    <property type="match status" value="1"/>
</dbReference>
<comment type="similarity">
    <text evidence="1">Belongs to the cytochrome b5 family. MAPR subfamily.</text>
</comment>
<dbReference type="InterPro" id="IPR001199">
    <property type="entry name" value="Cyt_B5-like_heme/steroid-bd"/>
</dbReference>